<dbReference type="AlphaFoldDB" id="A0A835Z0Z8"/>
<dbReference type="SUPFAM" id="SSF52172">
    <property type="entry name" value="CheY-like"/>
    <property type="match status" value="1"/>
</dbReference>
<dbReference type="Gene3D" id="2.170.270.10">
    <property type="entry name" value="SET domain"/>
    <property type="match status" value="1"/>
</dbReference>
<dbReference type="PROSITE" id="PS50280">
    <property type="entry name" value="SET"/>
    <property type="match status" value="1"/>
</dbReference>
<sequence>MRILICEDFEVSNEVLTLALRRCIRDVEVFSTSSAEEAVLCVRDDGPFDLTIIAVNMASDGGLAAVKRMRRMEGRRHWAPHVIMATSLDAADKHRAIEAGADKERVSPQARRKLEVRPTRDKGDGVFALCDVAAGAILPYVGVVRDDKAGGTYAMDVAGGYSVDADPALLEGIGGGWQVAARINEPTSGDANVAIVSNPLVTPGVLKRAFAEGRAVVAAFYVLIADVKGGEELCASYGASYERTYTFSAARPSCASVALAERAVMKVLKKKAMVFVAQMQIRSGPVASGIQTDVSQRGASPLSTPNTFAL</sequence>
<feature type="domain" description="Response regulatory" evidence="3">
    <location>
        <begin position="2"/>
        <end position="122"/>
    </location>
</feature>
<evidence type="ECO:0000256" key="1">
    <source>
        <dbReference type="PROSITE-ProRule" id="PRU00169"/>
    </source>
</evidence>
<comment type="caution">
    <text evidence="1">Lacks conserved residue(s) required for the propagation of feature annotation.</text>
</comment>
<evidence type="ECO:0008006" key="7">
    <source>
        <dbReference type="Google" id="ProtNLM"/>
    </source>
</evidence>
<dbReference type="InterPro" id="IPR001214">
    <property type="entry name" value="SET_dom"/>
</dbReference>
<dbReference type="InterPro" id="IPR046341">
    <property type="entry name" value="SET_dom_sf"/>
</dbReference>
<evidence type="ECO:0000313" key="5">
    <source>
        <dbReference type="EMBL" id="KAG5185055.1"/>
    </source>
</evidence>
<proteinExistence type="predicted"/>
<keyword evidence="6" id="KW-1185">Reference proteome</keyword>
<reference evidence="5" key="1">
    <citation type="submission" date="2021-02" db="EMBL/GenBank/DDBJ databases">
        <title>First Annotated Genome of the Yellow-green Alga Tribonema minus.</title>
        <authorList>
            <person name="Mahan K.M."/>
        </authorList>
    </citation>
    <scope>NUCLEOTIDE SEQUENCE</scope>
    <source>
        <strain evidence="5">UTEX B ZZ1240</strain>
    </source>
</reference>
<dbReference type="PROSITE" id="PS50110">
    <property type="entry name" value="RESPONSE_REGULATORY"/>
    <property type="match status" value="1"/>
</dbReference>
<dbReference type="Gene3D" id="3.40.50.2300">
    <property type="match status" value="1"/>
</dbReference>
<protein>
    <recommendedName>
        <fullName evidence="7">Response regulator</fullName>
    </recommendedName>
</protein>
<dbReference type="Proteomes" id="UP000664859">
    <property type="component" value="Unassembled WGS sequence"/>
</dbReference>
<evidence type="ECO:0000256" key="2">
    <source>
        <dbReference type="SAM" id="MobiDB-lite"/>
    </source>
</evidence>
<dbReference type="SUPFAM" id="SSF82199">
    <property type="entry name" value="SET domain"/>
    <property type="match status" value="1"/>
</dbReference>
<dbReference type="SMART" id="SM00448">
    <property type="entry name" value="REC"/>
    <property type="match status" value="1"/>
</dbReference>
<gene>
    <name evidence="5" type="ORF">JKP88DRAFT_289539</name>
</gene>
<dbReference type="InterPro" id="IPR011006">
    <property type="entry name" value="CheY-like_superfamily"/>
</dbReference>
<dbReference type="Pfam" id="PF00072">
    <property type="entry name" value="Response_reg"/>
    <property type="match status" value="1"/>
</dbReference>
<evidence type="ECO:0000259" key="4">
    <source>
        <dbReference type="PROSITE" id="PS50280"/>
    </source>
</evidence>
<evidence type="ECO:0000313" key="6">
    <source>
        <dbReference type="Proteomes" id="UP000664859"/>
    </source>
</evidence>
<comment type="caution">
    <text evidence="5">The sequence shown here is derived from an EMBL/GenBank/DDBJ whole genome shotgun (WGS) entry which is preliminary data.</text>
</comment>
<dbReference type="GO" id="GO:0000160">
    <property type="term" value="P:phosphorelay signal transduction system"/>
    <property type="evidence" value="ECO:0007669"/>
    <property type="project" value="InterPro"/>
</dbReference>
<name>A0A835Z0Z8_9STRA</name>
<feature type="region of interest" description="Disordered" evidence="2">
    <location>
        <begin position="291"/>
        <end position="310"/>
    </location>
</feature>
<evidence type="ECO:0000259" key="3">
    <source>
        <dbReference type="PROSITE" id="PS50110"/>
    </source>
</evidence>
<dbReference type="InterPro" id="IPR001789">
    <property type="entry name" value="Sig_transdc_resp-reg_receiver"/>
</dbReference>
<dbReference type="EMBL" id="JAFCMP010000144">
    <property type="protein sequence ID" value="KAG5185055.1"/>
    <property type="molecule type" value="Genomic_DNA"/>
</dbReference>
<organism evidence="5 6">
    <name type="scientific">Tribonema minus</name>
    <dbReference type="NCBI Taxonomy" id="303371"/>
    <lineage>
        <taxon>Eukaryota</taxon>
        <taxon>Sar</taxon>
        <taxon>Stramenopiles</taxon>
        <taxon>Ochrophyta</taxon>
        <taxon>PX clade</taxon>
        <taxon>Xanthophyceae</taxon>
        <taxon>Tribonematales</taxon>
        <taxon>Tribonemataceae</taxon>
        <taxon>Tribonema</taxon>
    </lineage>
</organism>
<feature type="domain" description="SET" evidence="4">
    <location>
        <begin position="112"/>
        <end position="238"/>
    </location>
</feature>
<accession>A0A835Z0Z8</accession>